<keyword evidence="3" id="KW-0753">Steroid metabolism</keyword>
<dbReference type="InterPro" id="IPR036291">
    <property type="entry name" value="NAD(P)-bd_dom_sf"/>
</dbReference>
<dbReference type="InterPro" id="IPR002347">
    <property type="entry name" value="SDR_fam"/>
</dbReference>
<proteinExistence type="inferred from homology"/>
<dbReference type="GO" id="GO:0032787">
    <property type="term" value="P:monocarboxylic acid metabolic process"/>
    <property type="evidence" value="ECO:0007669"/>
    <property type="project" value="UniProtKB-ARBA"/>
</dbReference>
<dbReference type="GO" id="GO:0016491">
    <property type="term" value="F:oxidoreductase activity"/>
    <property type="evidence" value="ECO:0007669"/>
    <property type="project" value="UniProtKB-KW"/>
</dbReference>
<comment type="caution">
    <text evidence="5">The sequence shown here is derived from an EMBL/GenBank/DDBJ whole genome shotgun (WGS) entry which is preliminary data.</text>
</comment>
<dbReference type="Proteomes" id="UP000824169">
    <property type="component" value="Unassembled WGS sequence"/>
</dbReference>
<evidence type="ECO:0000256" key="3">
    <source>
        <dbReference type="ARBA" id="ARBA00023221"/>
    </source>
</evidence>
<dbReference type="PRINTS" id="PR00080">
    <property type="entry name" value="SDRFAMILY"/>
</dbReference>
<accession>A0A9D1TBC2</accession>
<protein>
    <submittedName>
        <fullName evidence="5">SDR family NAD(P)-dependent oxidoreductase</fullName>
    </submittedName>
</protein>
<dbReference type="Gene3D" id="3.40.50.720">
    <property type="entry name" value="NAD(P)-binding Rossmann-like Domain"/>
    <property type="match status" value="1"/>
</dbReference>
<keyword evidence="3" id="KW-0443">Lipid metabolism</keyword>
<reference evidence="5" key="2">
    <citation type="journal article" date="2021" name="PeerJ">
        <title>Extensive microbial diversity within the chicken gut microbiome revealed by metagenomics and culture.</title>
        <authorList>
            <person name="Gilroy R."/>
            <person name="Ravi A."/>
            <person name="Getino M."/>
            <person name="Pursley I."/>
            <person name="Horton D.L."/>
            <person name="Alikhan N.F."/>
            <person name="Baker D."/>
            <person name="Gharbi K."/>
            <person name="Hall N."/>
            <person name="Watson M."/>
            <person name="Adriaenssens E.M."/>
            <person name="Foster-Nyarko E."/>
            <person name="Jarju S."/>
            <person name="Secka A."/>
            <person name="Antonio M."/>
            <person name="Oren A."/>
            <person name="Chaudhuri R.R."/>
            <person name="La Ragione R."/>
            <person name="Hildebrand F."/>
            <person name="Pallen M.J."/>
        </authorList>
    </citation>
    <scope>NUCLEOTIDE SEQUENCE</scope>
    <source>
        <strain evidence="5">CHK188-20938</strain>
    </source>
</reference>
<dbReference type="InterPro" id="IPR050259">
    <property type="entry name" value="SDR"/>
</dbReference>
<evidence type="ECO:0000256" key="1">
    <source>
        <dbReference type="ARBA" id="ARBA00006484"/>
    </source>
</evidence>
<evidence type="ECO:0000313" key="5">
    <source>
        <dbReference type="EMBL" id="HIV25542.1"/>
    </source>
</evidence>
<dbReference type="PANTHER" id="PTHR42879">
    <property type="entry name" value="3-OXOACYL-(ACYL-CARRIER-PROTEIN) REDUCTASE"/>
    <property type="match status" value="1"/>
</dbReference>
<dbReference type="AlphaFoldDB" id="A0A9D1TBC2"/>
<dbReference type="FunFam" id="3.40.50.720:FF:000173">
    <property type="entry name" value="3-oxoacyl-[acyl-carrier protein] reductase"/>
    <property type="match status" value="1"/>
</dbReference>
<dbReference type="CDD" id="cd05233">
    <property type="entry name" value="SDR_c"/>
    <property type="match status" value="1"/>
</dbReference>
<gene>
    <name evidence="5" type="ORF">IAB71_07115</name>
</gene>
<dbReference type="PRINTS" id="PR00081">
    <property type="entry name" value="GDHRDH"/>
</dbReference>
<keyword evidence="2" id="KW-0560">Oxidoreductase</keyword>
<dbReference type="EMBL" id="DVOO01000019">
    <property type="protein sequence ID" value="HIV25542.1"/>
    <property type="molecule type" value="Genomic_DNA"/>
</dbReference>
<evidence type="ECO:0000256" key="2">
    <source>
        <dbReference type="ARBA" id="ARBA00023002"/>
    </source>
</evidence>
<dbReference type="PROSITE" id="PS00061">
    <property type="entry name" value="ADH_SHORT"/>
    <property type="match status" value="1"/>
</dbReference>
<dbReference type="PROSITE" id="PS51257">
    <property type="entry name" value="PROKAR_LIPOPROTEIN"/>
    <property type="match status" value="1"/>
</dbReference>
<dbReference type="Pfam" id="PF00106">
    <property type="entry name" value="adh_short"/>
    <property type="match status" value="1"/>
</dbReference>
<name>A0A9D1TBC2_9FIRM</name>
<sequence>MKEEYAIVTGASRGIGRCAALALAASGCSILAVAREDGEGLRSLQREVAEQYNQNCLTALGDLGTESFVLELFSLLPPEAALRTLVNNAGVSHIGLLQDMTLEQWDRLLRTNLTSVFLTCREAIPLFLRQGSGSILNVSSVWGAAGASCETAYSASKGAINAFTRALGRELAPSGIRVNAVALGAIDTSMNQFLTREERDALEEDIPAGRFGTAEEAGALIADIALHHPYLTAQVLTMDGGWT</sequence>
<dbReference type="PANTHER" id="PTHR42879:SF2">
    <property type="entry name" value="3-OXOACYL-[ACYL-CARRIER-PROTEIN] REDUCTASE FABG"/>
    <property type="match status" value="1"/>
</dbReference>
<reference evidence="5" key="1">
    <citation type="submission" date="2020-10" db="EMBL/GenBank/DDBJ databases">
        <authorList>
            <person name="Gilroy R."/>
        </authorList>
    </citation>
    <scope>NUCLEOTIDE SEQUENCE</scope>
    <source>
        <strain evidence="5">CHK188-20938</strain>
    </source>
</reference>
<comment type="similarity">
    <text evidence="1 4">Belongs to the short-chain dehydrogenases/reductases (SDR) family.</text>
</comment>
<evidence type="ECO:0000313" key="6">
    <source>
        <dbReference type="Proteomes" id="UP000824169"/>
    </source>
</evidence>
<dbReference type="InterPro" id="IPR020904">
    <property type="entry name" value="Sc_DH/Rdtase_CS"/>
</dbReference>
<evidence type="ECO:0000256" key="4">
    <source>
        <dbReference type="RuleBase" id="RU000363"/>
    </source>
</evidence>
<dbReference type="GO" id="GO:0008202">
    <property type="term" value="P:steroid metabolic process"/>
    <property type="evidence" value="ECO:0007669"/>
    <property type="project" value="UniProtKB-KW"/>
</dbReference>
<organism evidence="5 6">
    <name type="scientific">Candidatus Scatomonas pullistercoris</name>
    <dbReference type="NCBI Taxonomy" id="2840920"/>
    <lineage>
        <taxon>Bacteria</taxon>
        <taxon>Bacillati</taxon>
        <taxon>Bacillota</taxon>
        <taxon>Clostridia</taxon>
        <taxon>Lachnospirales</taxon>
        <taxon>Lachnospiraceae</taxon>
        <taxon>Lachnospiraceae incertae sedis</taxon>
        <taxon>Candidatus Scatomonas</taxon>
    </lineage>
</organism>
<dbReference type="SUPFAM" id="SSF51735">
    <property type="entry name" value="NAD(P)-binding Rossmann-fold domains"/>
    <property type="match status" value="1"/>
</dbReference>